<dbReference type="Gene3D" id="3.30.559.10">
    <property type="entry name" value="Chloramphenicol acetyltransferase-like domain"/>
    <property type="match status" value="2"/>
</dbReference>
<dbReference type="Pfam" id="PF00668">
    <property type="entry name" value="Condensation"/>
    <property type="match status" value="2"/>
</dbReference>
<dbReference type="CDD" id="cd17646">
    <property type="entry name" value="A_NRPS_AB3403-like"/>
    <property type="match status" value="1"/>
</dbReference>
<dbReference type="Gene3D" id="3.30.559.30">
    <property type="entry name" value="Nonribosomal peptide synthetase, condensation domain"/>
    <property type="match status" value="2"/>
</dbReference>
<dbReference type="EMBL" id="CP073249">
    <property type="protein sequence ID" value="QUF04077.1"/>
    <property type="molecule type" value="Genomic_DNA"/>
</dbReference>
<organism evidence="6 7">
    <name type="scientific">Actinosynnema pretiosum subsp. pretiosum</name>
    <dbReference type="NCBI Taxonomy" id="103721"/>
    <lineage>
        <taxon>Bacteria</taxon>
        <taxon>Bacillati</taxon>
        <taxon>Actinomycetota</taxon>
        <taxon>Actinomycetes</taxon>
        <taxon>Pseudonocardiales</taxon>
        <taxon>Pseudonocardiaceae</taxon>
        <taxon>Actinosynnema</taxon>
    </lineage>
</organism>
<dbReference type="PANTHER" id="PTHR45527:SF1">
    <property type="entry name" value="FATTY ACID SYNTHASE"/>
    <property type="match status" value="1"/>
</dbReference>
<evidence type="ECO:0000256" key="1">
    <source>
        <dbReference type="ARBA" id="ARBA00001957"/>
    </source>
</evidence>
<dbReference type="FunFam" id="3.40.50.980:FF:000001">
    <property type="entry name" value="Non-ribosomal peptide synthetase"/>
    <property type="match status" value="1"/>
</dbReference>
<dbReference type="SUPFAM" id="SSF56801">
    <property type="entry name" value="Acetyl-CoA synthetase-like"/>
    <property type="match status" value="3"/>
</dbReference>
<gene>
    <name evidence="6" type="ORF">KCV87_32840</name>
</gene>
<comment type="cofactor">
    <cofactor evidence="1">
        <name>pantetheine 4'-phosphate</name>
        <dbReference type="ChEBI" id="CHEBI:47942"/>
    </cofactor>
</comment>
<reference evidence="6" key="1">
    <citation type="submission" date="2021-04" db="EMBL/GenBank/DDBJ databases">
        <title>Genomic sequence of Actinosynnema pretiosum subsp. pretiosum ATCC 31280 (C-14919).</title>
        <authorList>
            <person name="Bai L."/>
            <person name="Wang X."/>
            <person name="Xiao Y."/>
        </authorList>
    </citation>
    <scope>NUCLEOTIDE SEQUENCE</scope>
    <source>
        <strain evidence="6">ATCC 31280</strain>
    </source>
</reference>
<dbReference type="PROSITE" id="PS00455">
    <property type="entry name" value="AMP_BINDING"/>
    <property type="match status" value="3"/>
</dbReference>
<dbReference type="PROSITE" id="PS00012">
    <property type="entry name" value="PHOSPHOPANTETHEINE"/>
    <property type="match status" value="2"/>
</dbReference>
<dbReference type="CDD" id="cd19531">
    <property type="entry name" value="LCL_NRPS-like"/>
    <property type="match status" value="1"/>
</dbReference>
<dbReference type="NCBIfam" id="TIGR01733">
    <property type="entry name" value="AA-adenyl-dom"/>
    <property type="match status" value="3"/>
</dbReference>
<evidence type="ECO:0000259" key="5">
    <source>
        <dbReference type="PROSITE" id="PS50075"/>
    </source>
</evidence>
<dbReference type="FunFam" id="3.40.50.980:FF:000002">
    <property type="entry name" value="Enterobactin synthetase component F"/>
    <property type="match status" value="1"/>
</dbReference>
<dbReference type="NCBIfam" id="NF003417">
    <property type="entry name" value="PRK04813.1"/>
    <property type="match status" value="3"/>
</dbReference>
<name>A0AA45L6A7_9PSEU</name>
<dbReference type="SMART" id="SM00823">
    <property type="entry name" value="PKS_PP"/>
    <property type="match status" value="3"/>
</dbReference>
<dbReference type="Pfam" id="PF00501">
    <property type="entry name" value="AMP-binding"/>
    <property type="match status" value="3"/>
</dbReference>
<dbReference type="InterPro" id="IPR025110">
    <property type="entry name" value="AMP-bd_C"/>
</dbReference>
<dbReference type="GO" id="GO:0031177">
    <property type="term" value="F:phosphopantetheine binding"/>
    <property type="evidence" value="ECO:0007669"/>
    <property type="project" value="InterPro"/>
</dbReference>
<dbReference type="InterPro" id="IPR023213">
    <property type="entry name" value="CAT-like_dom_sf"/>
</dbReference>
<dbReference type="FunFam" id="1.10.1200.10:FF:000016">
    <property type="entry name" value="Non-ribosomal peptide synthase"/>
    <property type="match status" value="1"/>
</dbReference>
<dbReference type="InterPro" id="IPR009081">
    <property type="entry name" value="PP-bd_ACP"/>
</dbReference>
<keyword evidence="2" id="KW-0596">Phosphopantetheine</keyword>
<dbReference type="GO" id="GO:0072330">
    <property type="term" value="P:monocarboxylic acid biosynthetic process"/>
    <property type="evidence" value="ECO:0007669"/>
    <property type="project" value="UniProtKB-ARBA"/>
</dbReference>
<dbReference type="InterPro" id="IPR020806">
    <property type="entry name" value="PKS_PP-bd"/>
</dbReference>
<feature type="domain" description="Carrier" evidence="5">
    <location>
        <begin position="2601"/>
        <end position="2676"/>
    </location>
</feature>
<dbReference type="GO" id="GO:0008610">
    <property type="term" value="P:lipid biosynthetic process"/>
    <property type="evidence" value="ECO:0007669"/>
    <property type="project" value="UniProtKB-ARBA"/>
</dbReference>
<dbReference type="InterPro" id="IPR045851">
    <property type="entry name" value="AMP-bd_C_sf"/>
</dbReference>
<feature type="domain" description="Carrier" evidence="5">
    <location>
        <begin position="1557"/>
        <end position="1632"/>
    </location>
</feature>
<dbReference type="Gene3D" id="1.10.1200.10">
    <property type="entry name" value="ACP-like"/>
    <property type="match status" value="3"/>
</dbReference>
<dbReference type="InterPro" id="IPR036736">
    <property type="entry name" value="ACP-like_sf"/>
</dbReference>
<dbReference type="Pfam" id="PF13193">
    <property type="entry name" value="AMP-binding_C"/>
    <property type="match status" value="3"/>
</dbReference>
<dbReference type="InterPro" id="IPR010071">
    <property type="entry name" value="AA_adenyl_dom"/>
</dbReference>
<evidence type="ECO:0000313" key="7">
    <source>
        <dbReference type="Proteomes" id="UP000677152"/>
    </source>
</evidence>
<dbReference type="GO" id="GO:0003824">
    <property type="term" value="F:catalytic activity"/>
    <property type="evidence" value="ECO:0007669"/>
    <property type="project" value="InterPro"/>
</dbReference>
<dbReference type="InterPro" id="IPR020845">
    <property type="entry name" value="AMP-binding_CS"/>
</dbReference>
<dbReference type="FunFam" id="2.30.38.10:FF:000001">
    <property type="entry name" value="Non-ribosomal peptide synthetase PvdI"/>
    <property type="match status" value="1"/>
</dbReference>
<evidence type="ECO:0000256" key="3">
    <source>
        <dbReference type="ARBA" id="ARBA00022553"/>
    </source>
</evidence>
<dbReference type="GO" id="GO:0043041">
    <property type="term" value="P:amino acid activation for nonribosomal peptide biosynthetic process"/>
    <property type="evidence" value="ECO:0007669"/>
    <property type="project" value="TreeGrafter"/>
</dbReference>
<dbReference type="Proteomes" id="UP000677152">
    <property type="component" value="Chromosome"/>
</dbReference>
<dbReference type="FunFam" id="3.40.50.12780:FF:000012">
    <property type="entry name" value="Non-ribosomal peptide synthetase"/>
    <property type="match status" value="1"/>
</dbReference>
<feature type="domain" description="Carrier" evidence="5">
    <location>
        <begin position="503"/>
        <end position="578"/>
    </location>
</feature>
<dbReference type="InterPro" id="IPR001242">
    <property type="entry name" value="Condensation_dom"/>
</dbReference>
<evidence type="ECO:0000256" key="4">
    <source>
        <dbReference type="SAM" id="MobiDB-lite"/>
    </source>
</evidence>
<dbReference type="PANTHER" id="PTHR45527">
    <property type="entry name" value="NONRIBOSOMAL PEPTIDE SYNTHETASE"/>
    <property type="match status" value="1"/>
</dbReference>
<dbReference type="Gene3D" id="3.40.50.12780">
    <property type="entry name" value="N-terminal domain of ligase-like"/>
    <property type="match status" value="2"/>
</dbReference>
<protein>
    <submittedName>
        <fullName evidence="6">Amino acid adenylation domain-containing protein</fullName>
    </submittedName>
</protein>
<dbReference type="FunFam" id="1.10.1200.10:FF:000005">
    <property type="entry name" value="Nonribosomal peptide synthetase 1"/>
    <property type="match status" value="1"/>
</dbReference>
<accession>A0AA45L6A7</accession>
<dbReference type="Gene3D" id="3.40.50.980">
    <property type="match status" value="2"/>
</dbReference>
<feature type="region of interest" description="Disordered" evidence="4">
    <location>
        <begin position="2226"/>
        <end position="2245"/>
    </location>
</feature>
<keyword evidence="3" id="KW-0597">Phosphoprotein</keyword>
<dbReference type="InterPro" id="IPR006162">
    <property type="entry name" value="Ppantetheine_attach_site"/>
</dbReference>
<dbReference type="GO" id="GO:0005829">
    <property type="term" value="C:cytosol"/>
    <property type="evidence" value="ECO:0007669"/>
    <property type="project" value="TreeGrafter"/>
</dbReference>
<dbReference type="Gene3D" id="2.30.38.10">
    <property type="entry name" value="Luciferase, Domain 3"/>
    <property type="match status" value="1"/>
</dbReference>
<evidence type="ECO:0000256" key="2">
    <source>
        <dbReference type="ARBA" id="ARBA00022450"/>
    </source>
</evidence>
<dbReference type="PROSITE" id="PS50075">
    <property type="entry name" value="CARRIER"/>
    <property type="match status" value="3"/>
</dbReference>
<dbReference type="CDD" id="cd19540">
    <property type="entry name" value="LCL_NRPS-like"/>
    <property type="match status" value="1"/>
</dbReference>
<dbReference type="GO" id="GO:0044550">
    <property type="term" value="P:secondary metabolite biosynthetic process"/>
    <property type="evidence" value="ECO:0007669"/>
    <property type="project" value="TreeGrafter"/>
</dbReference>
<dbReference type="SUPFAM" id="SSF52777">
    <property type="entry name" value="CoA-dependent acyltransferases"/>
    <property type="match status" value="4"/>
</dbReference>
<dbReference type="FunFam" id="3.30.559.10:FF:000012">
    <property type="entry name" value="Non-ribosomal peptide synthetase"/>
    <property type="match status" value="1"/>
</dbReference>
<dbReference type="CDD" id="cd05930">
    <property type="entry name" value="A_NRPS"/>
    <property type="match status" value="2"/>
</dbReference>
<dbReference type="Gene3D" id="3.30.300.30">
    <property type="match status" value="3"/>
</dbReference>
<feature type="region of interest" description="Disordered" evidence="4">
    <location>
        <begin position="2582"/>
        <end position="2605"/>
    </location>
</feature>
<proteinExistence type="predicted"/>
<evidence type="ECO:0000313" key="6">
    <source>
        <dbReference type="EMBL" id="QUF04077.1"/>
    </source>
</evidence>
<dbReference type="SUPFAM" id="SSF47336">
    <property type="entry name" value="ACP-like"/>
    <property type="match status" value="3"/>
</dbReference>
<sequence length="2676" mass="290286">MADRFQENAARHPDRLAVIAGPHSLTYRELNQAANRVAWELRNRSIGPEYTVAVRTRRDENMAIAALAVAKSGGCFLPLDPEHPLERQSFMAGDANAGLVLESPDVPSADLGVPVLRTDAAALAGRPVDDPPATASDDNLLYLLYTSGSTGRPKAIAMHHGPQVDLMEWSVRAYQSRPVALHYFPITSDVGYFELFAAWSSGGTVVVADEEQRFDVGALADLITRHRVDKALLPLAALDKLTRHLEDADVGLPSLREVITTGERQVITPAVRRMFDRMPHAVLDNHYGSTEVNVVTSLRLSAPATEWQEISPVGRPMGRARIYVLDDDLLPCPVGVPGTIHIGGPPPARGYAGRPALTAAAFVPDPFSPVPGARMYRIGDVGRWRPDGTLECLGRADFQVKVHGYRVEPGEIEATLRERADIAEAAVVPAEPGADDPRLVAYVVPAGRIATAEELRAHVASVLPAYLVPRSFVVVDRLPLSANGKLDRERLPVPDFGRHATDRVLSATEDTIAGIWSAVLGVAEVRPENDFFGLGGHSLLVAQVVHRIRAALAVDLPLRALFETPTLADLAARVDREVVAAEPELRPREHTGRIPLSYAQRRLWFLDRMYPGSGVYNNVLALRLRGPLDVEAVVGALEAISARHDVLRSRFLAEDGEPYRLVEADAPVALRRVDLSGTPEAEMEDAARRLIDDERARPIDLAAGPVARHLLVTLAADDHLLCLLSHHMVSDARTDALYVRELGEFYAARRDTASPPPLSYADYTIWQRELEAAGVFQAQLEHWREALEGVPPALALATDFPRPATLEEIQQDGRTHHFTLPDGLVDGLAELSREANASLFMTTLSLFGILLAEHTLDGQRDLVIGVPVEGRPDPRFDEVMGMFVNTLPFRVPNVPDRTFRENLHEVRDTALSAFANQDIPFEHLVERLQPERDLGRSPIFQVLFQLQYEERHDEPIAGVRTEPFEVGDLPAKFDLSMGLVRSESGMRGVISYSAALFTPETAARLAERFARLAAAVVEQPDRLLGELDVVTPAEWNAVLREWNDTGHAVPDVTLPELVEHCAKRTPDAVAVEFGDRRTTYRELNAAANALARALVRRGVGPERVVAVVVRRSTELVVALLAVLKAGGAYLPVDPDHPRDRVAGLITDSSPVLAITTDHDVDLVRDVVDAVVLDDPRLSAEVDALPLHDLADAERLAALGGGNAAYVLHTSGSTGRPKGVVVSHASIVNRLLWTQKRFQLDATDRVLHKTALTFDVSVWELFWPLTACSRLVIAEPGRQGDPAHLVRLIRERGVTTAHFVPSVLRLFLAEPGADACGSLRRVLSSGEALTPSLRDDFYRVLPAELHNLYGPTEAAIDVTHHHCAPTGQDVPIGRPVWNTRLYVLDEHARPVTPGTTGELHIGGAQVARGYLGRPGLTAERFVPDPFGPQGSRLYRTGDQVRLGHDGELRFLGRLDDQVKIRGVRVEPGEVESTLEAHPDVTVAAVVALPDADDAPSLVAYVTGIGVDAAALADYLSTKLPAHFVPSHHVVLDELPLTPSGKVDRRRLPAPVITTGDRPPRGPVEEILCALFRRTLGVDRVGIDDSFFALGGHSLSAVRLISRIRSALGVEVDIRSVFASPSPAGLARVVADSAPAHRPPTAGPRPDRVPLSHAQRRLWFLDRLEERSTAYNMSWAFRLRGPVDPDVLRAALRDLVARHENLRTTFPDEDGVPYQRILTAAEAEPELQVVPSDEESLEADLAMAAAHTFDLAHEPPLRCWLFRLDHDHHVLLLVQHHIASDGWSSGPLLRDLSTAYDARLAGREPGWPPLAVQYADYTLWQNDVLDSGPLADQLAYWTTELADLPDRLDLPFDRPPGLAPAAGGSVPLIVEADLHARIGALAESNGATVFMVLQAAFAVLLSRVGAGRDIPLGVPVAGRRDEALDDLVGLFVNTLVLRTDTSGDPAFTDLLARTRATHLAAYAHPDVPFERLVEELKPVRSVDAHPLFQVMLSFHNAWDRPVLSLAGVESELVPVEESQVKYDLSVGLAERRHPDGAAAGLTGRIAYRRALFDPDVVRRLADRFILLLEAVTEDPDLRIGDVDLLLDDERGLLARVNDTVHVTPDTTLAELFEAAAARHPDVAAVVFGGATTSYRELDESADRLARSLVAAGARPGEVVAIVARPSVESVRAVLAVAKTGAAFLAVAPELPGERLRHVLTDAAPVVTLVEPATASLVGDRAVLPIDGTRSAAGPADADRPARPSPDSTAYVVYTSGSTGRPKGVAGTNRSLLNRLSWAHRLYPWLPGEPVVAKTSFAFVDFIAELLGPLSRGASVVLADEEEARRPDLLAGLVARHGVRRITVVPSLLAALLDLCRPELLASCVLWTTSGEPLPPALAERFADSLPGARLVNLFGASETGADSLFAEVSHEVTIGAPIWNTTAYALDGDGHPVAPGSPGELYVGGPGLAHGYPGQAGLTAERFVPDPFGPAGGRLYRTGDLVRLRADGRFTHLGRLDDQVKVRGVRGHLSEVEAALVEHERVRAAAVTAVDAGELTARLVAHVVLTDAVTDEELAGHLRDRLPDQLVPSAFVVVDRLPMTPTGKLDRRALPVPPTEPVRRGGDSATPVQREVAEVWRQVLDVPEVRPDDDFFALGGHSLLVPRLVARIEDRFGVVVPLQRFFSRPTVTALTDLITGSH</sequence>
<dbReference type="InterPro" id="IPR042099">
    <property type="entry name" value="ANL_N_sf"/>
</dbReference>
<dbReference type="InterPro" id="IPR000873">
    <property type="entry name" value="AMP-dep_synth/lig_dom"/>
</dbReference>
<dbReference type="Pfam" id="PF00550">
    <property type="entry name" value="PP-binding"/>
    <property type="match status" value="3"/>
</dbReference>